<gene>
    <name evidence="1" type="ORF">B5J99_12370</name>
</gene>
<dbReference type="Proteomes" id="UP000258016">
    <property type="component" value="Chromosome"/>
</dbReference>
<proteinExistence type="predicted"/>
<dbReference type="RefSeq" id="WP_054133116.1">
    <property type="nucleotide sequence ID" value="NZ_CBDIRB010000001.1"/>
</dbReference>
<evidence type="ECO:0008006" key="3">
    <source>
        <dbReference type="Google" id="ProtNLM"/>
    </source>
</evidence>
<evidence type="ECO:0000313" key="1">
    <source>
        <dbReference type="EMBL" id="ASR52155.1"/>
    </source>
</evidence>
<sequence>MFGKIISAVVGKKIAERTPGISEGQGALVGLAAATVARRLGPGGMVVAATGGWLASRYLKKRQARKGQPSW</sequence>
<reference evidence="1 2" key="1">
    <citation type="submission" date="2017-03" db="EMBL/GenBank/DDBJ databases">
        <title>Complete genome sequence of Blastomonas fulva degrading microcsystin LR.</title>
        <authorList>
            <person name="Lee H.-g."/>
            <person name="Jin L."/>
            <person name="oh H.-M."/>
        </authorList>
    </citation>
    <scope>NUCLEOTIDE SEQUENCE [LARGE SCALE GENOMIC DNA]</scope>
    <source>
        <strain evidence="1 2">T2</strain>
    </source>
</reference>
<dbReference type="GeneID" id="303486369"/>
<accession>A0ABM6M8J0</accession>
<dbReference type="EMBL" id="CP020083">
    <property type="protein sequence ID" value="ASR52155.1"/>
    <property type="molecule type" value="Genomic_DNA"/>
</dbReference>
<protein>
    <recommendedName>
        <fullName evidence="3">DUF4235 domain-containing protein</fullName>
    </recommendedName>
</protein>
<keyword evidence="2" id="KW-1185">Reference proteome</keyword>
<name>A0ABM6M8J0_9SPHN</name>
<organism evidence="1 2">
    <name type="scientific">Blastomonas fulva</name>
    <dbReference type="NCBI Taxonomy" id="1550728"/>
    <lineage>
        <taxon>Bacteria</taxon>
        <taxon>Pseudomonadati</taxon>
        <taxon>Pseudomonadota</taxon>
        <taxon>Alphaproteobacteria</taxon>
        <taxon>Sphingomonadales</taxon>
        <taxon>Sphingomonadaceae</taxon>
        <taxon>Blastomonas</taxon>
    </lineage>
</organism>
<evidence type="ECO:0000313" key="2">
    <source>
        <dbReference type="Proteomes" id="UP000258016"/>
    </source>
</evidence>